<dbReference type="Gene3D" id="3.60.10.10">
    <property type="entry name" value="Endonuclease/exonuclease/phosphatase"/>
    <property type="match status" value="1"/>
</dbReference>
<organism evidence="2 3">
    <name type="scientific">Limimaricola cinnabarinus</name>
    <dbReference type="NCBI Taxonomy" id="1125964"/>
    <lineage>
        <taxon>Bacteria</taxon>
        <taxon>Pseudomonadati</taxon>
        <taxon>Pseudomonadota</taxon>
        <taxon>Alphaproteobacteria</taxon>
        <taxon>Rhodobacterales</taxon>
        <taxon>Paracoccaceae</taxon>
        <taxon>Limimaricola</taxon>
    </lineage>
</organism>
<dbReference type="InterPro" id="IPR051916">
    <property type="entry name" value="GPI-anchor_lipid_remodeler"/>
</dbReference>
<dbReference type="AlphaFoldDB" id="A0A2G1MC40"/>
<dbReference type="GO" id="GO:0016020">
    <property type="term" value="C:membrane"/>
    <property type="evidence" value="ECO:0007669"/>
    <property type="project" value="GOC"/>
</dbReference>
<keyword evidence="2" id="KW-0378">Hydrolase</keyword>
<dbReference type="Pfam" id="PF03372">
    <property type="entry name" value="Exo_endo_phos"/>
    <property type="match status" value="1"/>
</dbReference>
<evidence type="ECO:0000313" key="3">
    <source>
        <dbReference type="Proteomes" id="UP000221860"/>
    </source>
</evidence>
<sequence length="345" mass="37491">MTVTDRLPPVTAVLRERLLAGPRTTAAHRAMLTRVPAMRMVETGGRAAADPLPESLSVVAWNLERGLFPEASAARLSEHAPQIVLLSEMDNGMARTGQRHTAAAMAEALGMSYAYGVEFHEMDLGGPTERRFCEDDFNALGWHGNAILSKAPFSRVTLIRLDDHGHWYAEEAGADPQQPRLGGRMALAAVIETQGGPLCVVSTHLESNAGSDHRARQMRVLLDGIDRFAPDLPVLIGGDLNTGNHVPPEFDWRKEALFPLAEARGYSWAPNAEGPTTRPSLITPHPDRKMKLDWFASRGLTALGQEILPSISPDGTPLSDHDAVWCRVRRTGPAPAEKGQEASDT</sequence>
<keyword evidence="2" id="KW-0255">Endonuclease</keyword>
<dbReference type="GO" id="GO:0004519">
    <property type="term" value="F:endonuclease activity"/>
    <property type="evidence" value="ECO:0007669"/>
    <property type="project" value="UniProtKB-KW"/>
</dbReference>
<comment type="caution">
    <text evidence="2">The sequence shown here is derived from an EMBL/GenBank/DDBJ whole genome shotgun (WGS) entry which is preliminary data.</text>
</comment>
<evidence type="ECO:0000259" key="1">
    <source>
        <dbReference type="Pfam" id="PF03372"/>
    </source>
</evidence>
<dbReference type="OrthoDB" id="8047712at2"/>
<reference evidence="2 3" key="1">
    <citation type="submission" date="2017-08" db="EMBL/GenBank/DDBJ databases">
        <title>Draft Genome Sequence of Loktanella cinnabarina Strain XM1, Isolated from Coastal Surface Water.</title>
        <authorList>
            <person name="Ma R."/>
            <person name="Wang J."/>
            <person name="Wang Q."/>
            <person name="Ma Z."/>
            <person name="Li J."/>
            <person name="Chen L."/>
        </authorList>
    </citation>
    <scope>NUCLEOTIDE SEQUENCE [LARGE SCALE GENOMIC DNA]</scope>
    <source>
        <strain evidence="2 3">XM1</strain>
    </source>
</reference>
<dbReference type="InterPro" id="IPR005135">
    <property type="entry name" value="Endo/exonuclease/phosphatase"/>
</dbReference>
<proteinExistence type="predicted"/>
<keyword evidence="3" id="KW-1185">Reference proteome</keyword>
<name>A0A2G1MC40_9RHOB</name>
<dbReference type="PANTHER" id="PTHR14859">
    <property type="entry name" value="CALCOFLUOR WHITE HYPERSENSITIVE PROTEIN PRECURSOR"/>
    <property type="match status" value="1"/>
</dbReference>
<accession>A0A2G1MC40</accession>
<gene>
    <name evidence="2" type="ORF">CJ301_17165</name>
</gene>
<evidence type="ECO:0000313" key="2">
    <source>
        <dbReference type="EMBL" id="PHP26305.1"/>
    </source>
</evidence>
<dbReference type="PANTHER" id="PTHR14859:SF1">
    <property type="entry name" value="PGAP2-INTERACTING PROTEIN"/>
    <property type="match status" value="1"/>
</dbReference>
<dbReference type="Proteomes" id="UP000221860">
    <property type="component" value="Unassembled WGS sequence"/>
</dbReference>
<dbReference type="GO" id="GO:0006506">
    <property type="term" value="P:GPI anchor biosynthetic process"/>
    <property type="evidence" value="ECO:0007669"/>
    <property type="project" value="TreeGrafter"/>
</dbReference>
<protein>
    <submittedName>
        <fullName evidence="2">Endonuclease</fullName>
    </submittedName>
</protein>
<dbReference type="InterPro" id="IPR036691">
    <property type="entry name" value="Endo/exonu/phosph_ase_sf"/>
</dbReference>
<keyword evidence="2" id="KW-0540">Nuclease</keyword>
<dbReference type="SUPFAM" id="SSF56219">
    <property type="entry name" value="DNase I-like"/>
    <property type="match status" value="1"/>
</dbReference>
<feature type="domain" description="Endonuclease/exonuclease/phosphatase" evidence="1">
    <location>
        <begin position="61"/>
        <end position="321"/>
    </location>
</feature>
<dbReference type="EMBL" id="NQWH01000044">
    <property type="protein sequence ID" value="PHP26305.1"/>
    <property type="molecule type" value="Genomic_DNA"/>
</dbReference>